<evidence type="ECO:0000313" key="2">
    <source>
        <dbReference type="EMBL" id="KAH9288977.1"/>
    </source>
</evidence>
<protein>
    <recommendedName>
        <fullName evidence="1">Fe2OG dioxygenase domain-containing protein</fullName>
    </recommendedName>
</protein>
<sequence length="130" mass="14514">EAIGKLSLLLSDLGTKIIKSILASLGLDATKFYQSDFEQCKANLHINGYSSHGKCMGDVVLPCHADVECLTILYNDENTGLQVRSKKGNWFNIKSQPDSFIVNIGDCLQAWTNDRYCSPDHRVVYTGWKN</sequence>
<keyword evidence="3" id="KW-1185">Reference proteome</keyword>
<accession>A0AA38BTQ4</accession>
<comment type="caution">
    <text evidence="2">The sequence shown here is derived from an EMBL/GenBank/DDBJ whole genome shotgun (WGS) entry which is preliminary data.</text>
</comment>
<dbReference type="InterPro" id="IPR044861">
    <property type="entry name" value="IPNS-like_FE2OG_OXY"/>
</dbReference>
<name>A0AA38BTQ4_TAXCH</name>
<feature type="non-terminal residue" evidence="2">
    <location>
        <position position="1"/>
    </location>
</feature>
<dbReference type="AlphaFoldDB" id="A0AA38BTQ4"/>
<organism evidence="2 3">
    <name type="scientific">Taxus chinensis</name>
    <name type="common">Chinese yew</name>
    <name type="synonym">Taxus wallichiana var. chinensis</name>
    <dbReference type="NCBI Taxonomy" id="29808"/>
    <lineage>
        <taxon>Eukaryota</taxon>
        <taxon>Viridiplantae</taxon>
        <taxon>Streptophyta</taxon>
        <taxon>Embryophyta</taxon>
        <taxon>Tracheophyta</taxon>
        <taxon>Spermatophyta</taxon>
        <taxon>Pinopsida</taxon>
        <taxon>Pinidae</taxon>
        <taxon>Conifers II</taxon>
        <taxon>Cupressales</taxon>
        <taxon>Taxaceae</taxon>
        <taxon>Taxus</taxon>
    </lineage>
</organism>
<dbReference type="EMBL" id="JAHRHJ020003813">
    <property type="protein sequence ID" value="KAH9288977.1"/>
    <property type="molecule type" value="Genomic_DNA"/>
</dbReference>
<dbReference type="SUPFAM" id="SSF51197">
    <property type="entry name" value="Clavaminate synthase-like"/>
    <property type="match status" value="1"/>
</dbReference>
<feature type="domain" description="Fe2OG dioxygenase" evidence="1">
    <location>
        <begin position="36"/>
        <end position="130"/>
    </location>
</feature>
<evidence type="ECO:0000313" key="3">
    <source>
        <dbReference type="Proteomes" id="UP000824469"/>
    </source>
</evidence>
<dbReference type="PANTHER" id="PTHR47990">
    <property type="entry name" value="2-OXOGLUTARATE (2OG) AND FE(II)-DEPENDENT OXYGENASE SUPERFAMILY PROTEIN-RELATED"/>
    <property type="match status" value="1"/>
</dbReference>
<dbReference type="Gene3D" id="2.60.120.330">
    <property type="entry name" value="B-lactam Antibiotic, Isopenicillin N Synthase, Chain"/>
    <property type="match status" value="1"/>
</dbReference>
<proteinExistence type="predicted"/>
<feature type="non-terminal residue" evidence="2">
    <location>
        <position position="130"/>
    </location>
</feature>
<evidence type="ECO:0000259" key="1">
    <source>
        <dbReference type="PROSITE" id="PS51471"/>
    </source>
</evidence>
<dbReference type="InterPro" id="IPR050231">
    <property type="entry name" value="Iron_ascorbate_oxido_reductase"/>
</dbReference>
<dbReference type="InterPro" id="IPR027443">
    <property type="entry name" value="IPNS-like_sf"/>
</dbReference>
<dbReference type="Pfam" id="PF03171">
    <property type="entry name" value="2OG-FeII_Oxy"/>
    <property type="match status" value="1"/>
</dbReference>
<dbReference type="InterPro" id="IPR005123">
    <property type="entry name" value="Oxoglu/Fe-dep_dioxygenase_dom"/>
</dbReference>
<gene>
    <name evidence="2" type="ORF">KI387_033094</name>
</gene>
<reference evidence="2 3" key="1">
    <citation type="journal article" date="2021" name="Nat. Plants">
        <title>The Taxus genome provides insights into paclitaxel biosynthesis.</title>
        <authorList>
            <person name="Xiong X."/>
            <person name="Gou J."/>
            <person name="Liao Q."/>
            <person name="Li Y."/>
            <person name="Zhou Q."/>
            <person name="Bi G."/>
            <person name="Li C."/>
            <person name="Du R."/>
            <person name="Wang X."/>
            <person name="Sun T."/>
            <person name="Guo L."/>
            <person name="Liang H."/>
            <person name="Lu P."/>
            <person name="Wu Y."/>
            <person name="Zhang Z."/>
            <person name="Ro D.K."/>
            <person name="Shang Y."/>
            <person name="Huang S."/>
            <person name="Yan J."/>
        </authorList>
    </citation>
    <scope>NUCLEOTIDE SEQUENCE [LARGE SCALE GENOMIC DNA]</scope>
    <source>
        <strain evidence="2">Ta-2019</strain>
    </source>
</reference>
<dbReference type="Proteomes" id="UP000824469">
    <property type="component" value="Unassembled WGS sequence"/>
</dbReference>
<dbReference type="PROSITE" id="PS51471">
    <property type="entry name" value="FE2OG_OXY"/>
    <property type="match status" value="1"/>
</dbReference>